<accession>A0A098D3M9</accession>
<keyword evidence="2" id="KW-0812">Transmembrane</keyword>
<dbReference type="VEuPathDB" id="FungiDB:FGRAMPH1_01G02481"/>
<accession>I1S4V7</accession>
<sequence length="176" mass="19048">MRGEALILLDAKLTKSPLPHNAGSIFVSGSGSDPERPILTGDQPHNASFIYSPTAHNNSNGYDALLIKLIQRDEEEGSGCSTEGQWHCMTNSFQRCAQGHWSMKMNMAEGTKCVPAGYTDDYNFRIEHEGKDDDNGGNRSDENRSNSGASLEAWTSNIAIAVMAISSLWAALGVIV</sequence>
<reference evidence="4 5" key="1">
    <citation type="journal article" date="2007" name="Science">
        <title>The Fusarium graminearum genome reveals a link between localized polymorphism and pathogen specialization.</title>
        <authorList>
            <person name="Cuomo C.A."/>
            <person name="Gueldener U."/>
            <person name="Xu J.-R."/>
            <person name="Trail F."/>
            <person name="Turgeon B.G."/>
            <person name="Di Pietro A."/>
            <person name="Walton J.D."/>
            <person name="Ma L.-J."/>
            <person name="Baker S.E."/>
            <person name="Rep M."/>
            <person name="Adam G."/>
            <person name="Antoniw J."/>
            <person name="Baldwin T."/>
            <person name="Calvo S.E."/>
            <person name="Chang Y.-L."/>
            <person name="DeCaprio D."/>
            <person name="Gale L.R."/>
            <person name="Gnerre S."/>
            <person name="Goswami R.S."/>
            <person name="Hammond-Kosack K."/>
            <person name="Harris L.J."/>
            <person name="Hilburn K."/>
            <person name="Kennell J.C."/>
            <person name="Kroken S."/>
            <person name="Magnuson J.K."/>
            <person name="Mannhaupt G."/>
            <person name="Mauceli E.W."/>
            <person name="Mewes H.-W."/>
            <person name="Mitterbauer R."/>
            <person name="Muehlbauer G."/>
            <person name="Muensterkoetter M."/>
            <person name="Nelson D."/>
            <person name="O'Donnell K."/>
            <person name="Ouellet T."/>
            <person name="Qi W."/>
            <person name="Quesneville H."/>
            <person name="Roncero M.I.G."/>
            <person name="Seong K.-Y."/>
            <person name="Tetko I.V."/>
            <person name="Urban M."/>
            <person name="Waalwijk C."/>
            <person name="Ward T.J."/>
            <person name="Yao J."/>
            <person name="Birren B.W."/>
            <person name="Kistler H.C."/>
        </authorList>
    </citation>
    <scope>NUCLEOTIDE SEQUENCE [LARGE SCALE GENOMIC DNA]</scope>
    <source>
        <strain evidence="5">ATCC MYA-4620 / CBS 123657 / FGSC 9075 / NRRL 31084 / PH-1</strain>
        <strain evidence="4">PH-1 / ATCC MYA-4620 / FGSC 9075 / NRRL 31084</strain>
    </source>
</reference>
<feature type="region of interest" description="Disordered" evidence="1">
    <location>
        <begin position="127"/>
        <end position="148"/>
    </location>
</feature>
<keyword evidence="2" id="KW-1133">Transmembrane helix</keyword>
<dbReference type="OrthoDB" id="2342176at2759"/>
<proteinExistence type="predicted"/>
<reference evidence="3 5" key="3">
    <citation type="journal article" date="2015" name="BMC Genomics">
        <title>The completed genome sequence of the pathogenic ascomycete fungus Fusarium graminearum.</title>
        <authorList>
            <person name="King R."/>
            <person name="Urban M."/>
            <person name="Hammond-Kosack M.C."/>
            <person name="Hassani-Pak K."/>
            <person name="Hammond-Kosack K.E."/>
        </authorList>
    </citation>
    <scope>NUCLEOTIDE SEQUENCE [LARGE SCALE GENOMIC DNA]</scope>
    <source>
        <strain evidence="5">ATCC MYA-4620 / CBS 123657 / FGSC 9075 / NRRL 31084 / PH-1</strain>
        <strain evidence="3">PH-1</strain>
    </source>
</reference>
<reference evidence="4 5" key="2">
    <citation type="journal article" date="2010" name="Nature">
        <title>Comparative genomics reveals mobile pathogenicity chromosomes in Fusarium.</title>
        <authorList>
            <person name="Ma L.J."/>
            <person name="van der Does H.C."/>
            <person name="Borkovich K.A."/>
            <person name="Coleman J.J."/>
            <person name="Daboussi M.J."/>
            <person name="Di Pietro A."/>
            <person name="Dufresne M."/>
            <person name="Freitag M."/>
            <person name="Grabherr M."/>
            <person name="Henrissat B."/>
            <person name="Houterman P.M."/>
            <person name="Kang S."/>
            <person name="Shim W.B."/>
            <person name="Woloshuk C."/>
            <person name="Xie X."/>
            <person name="Xu J.R."/>
            <person name="Antoniw J."/>
            <person name="Baker S.E."/>
            <person name="Bluhm B.H."/>
            <person name="Breakspear A."/>
            <person name="Brown D.W."/>
            <person name="Butchko R.A."/>
            <person name="Chapman S."/>
            <person name="Coulson R."/>
            <person name="Coutinho P.M."/>
            <person name="Danchin E.G."/>
            <person name="Diener A."/>
            <person name="Gale L.R."/>
            <person name="Gardiner D.M."/>
            <person name="Goff S."/>
            <person name="Hammond-Kosack K.E."/>
            <person name="Hilburn K."/>
            <person name="Hua-Van A."/>
            <person name="Jonkers W."/>
            <person name="Kazan K."/>
            <person name="Kodira C.D."/>
            <person name="Koehrsen M."/>
            <person name="Kumar L."/>
            <person name="Lee Y.H."/>
            <person name="Li L."/>
            <person name="Manners J.M."/>
            <person name="Miranda-Saavedra D."/>
            <person name="Mukherjee M."/>
            <person name="Park G."/>
            <person name="Park J."/>
            <person name="Park S.Y."/>
            <person name="Proctor R.H."/>
            <person name="Regev A."/>
            <person name="Ruiz-Roldan M.C."/>
            <person name="Sain D."/>
            <person name="Sakthikumar S."/>
            <person name="Sykes S."/>
            <person name="Schwartz D.C."/>
            <person name="Turgeon B.G."/>
            <person name="Wapinski I."/>
            <person name="Yoder O."/>
            <person name="Young S."/>
            <person name="Zeng Q."/>
            <person name="Zhou S."/>
            <person name="Galagan J."/>
            <person name="Cuomo C.A."/>
            <person name="Kistler H.C."/>
            <person name="Rep M."/>
        </authorList>
    </citation>
    <scope>GENOME REANNOTATION</scope>
    <source>
        <strain evidence="5">ATCC MYA-4620 / CBS 123657 / FGSC 9075 / NRRL 31084 / PH-1</strain>
        <strain evidence="4">PH-1 / ATCC MYA-4620 / FGSC 9075 / NRRL 31084</strain>
    </source>
</reference>
<evidence type="ECO:0000313" key="5">
    <source>
        <dbReference type="Proteomes" id="UP000070720"/>
    </source>
</evidence>
<dbReference type="eggNOG" id="ENOG502RVW9">
    <property type="taxonomic scope" value="Eukaryota"/>
</dbReference>
<name>I1S4V7_GIBZE</name>
<evidence type="ECO:0000256" key="1">
    <source>
        <dbReference type="SAM" id="MobiDB-lite"/>
    </source>
</evidence>
<organism evidence="3 5">
    <name type="scientific">Gibberella zeae (strain ATCC MYA-4620 / CBS 123657 / FGSC 9075 / NRRL 31084 / PH-1)</name>
    <name type="common">Wheat head blight fungus</name>
    <name type="synonym">Fusarium graminearum</name>
    <dbReference type="NCBI Taxonomy" id="229533"/>
    <lineage>
        <taxon>Eukaryota</taxon>
        <taxon>Fungi</taxon>
        <taxon>Dikarya</taxon>
        <taxon>Ascomycota</taxon>
        <taxon>Pezizomycotina</taxon>
        <taxon>Sordariomycetes</taxon>
        <taxon>Hypocreomycetidae</taxon>
        <taxon>Hypocreales</taxon>
        <taxon>Nectriaceae</taxon>
        <taxon>Fusarium</taxon>
    </lineage>
</organism>
<evidence type="ECO:0000256" key="2">
    <source>
        <dbReference type="SAM" id="Phobius"/>
    </source>
</evidence>
<reference evidence="4" key="4">
    <citation type="submission" date="2017-01" db="UniProtKB">
        <authorList>
            <consortium name="EnsemblFungi"/>
        </authorList>
    </citation>
    <scope>IDENTIFICATION</scope>
    <source>
        <strain evidence="4">PH-1 / ATCC MYA-4620 / FGSC 9075 / NRRL 31084</strain>
    </source>
</reference>
<dbReference type="RefSeq" id="XP_011316736.1">
    <property type="nucleotide sequence ID" value="XM_011318434.1"/>
</dbReference>
<feature type="compositionally biased region" description="Basic and acidic residues" evidence="1">
    <location>
        <begin position="127"/>
        <end position="144"/>
    </location>
</feature>
<keyword evidence="2" id="KW-0472">Membrane</keyword>
<dbReference type="AlphaFoldDB" id="I1S4V7"/>
<evidence type="ECO:0000313" key="3">
    <source>
        <dbReference type="EMBL" id="CEF73042.1"/>
    </source>
</evidence>
<dbReference type="EnsemblFungi" id="CEF73042">
    <property type="protein sequence ID" value="CEF73042"/>
    <property type="gene ID" value="FGRRES_11875"/>
</dbReference>
<dbReference type="EMBL" id="HG970332">
    <property type="protein sequence ID" value="CEF73042.1"/>
    <property type="molecule type" value="Genomic_DNA"/>
</dbReference>
<keyword evidence="5" id="KW-1185">Reference proteome</keyword>
<dbReference type="KEGG" id="fgr:FGSG_11875"/>
<evidence type="ECO:0000313" key="4">
    <source>
        <dbReference type="EnsemblFungi" id="CEF73042"/>
    </source>
</evidence>
<feature type="transmembrane region" description="Helical" evidence="2">
    <location>
        <begin position="154"/>
        <end position="175"/>
    </location>
</feature>
<protein>
    <submittedName>
        <fullName evidence="3">Chromosome 1, complete genome</fullName>
    </submittedName>
</protein>
<dbReference type="Proteomes" id="UP000070720">
    <property type="component" value="Chromosome 1"/>
</dbReference>
<gene>
    <name evidence="3" type="ORF">FGRAMPH1_01T02481</name>
</gene>
<dbReference type="InParanoid" id="I1S4V7"/>
<dbReference type="HOGENOM" id="CLU_1525290_0_0_1"/>